<feature type="domain" description="NADH:flavin oxidoreductase/NADH oxidase N-terminal" evidence="9">
    <location>
        <begin position="7"/>
        <end position="327"/>
    </location>
</feature>
<keyword evidence="3" id="KW-0285">Flavoprotein</keyword>
<dbReference type="InterPro" id="IPR001155">
    <property type="entry name" value="OxRdtase_FMN_N"/>
</dbReference>
<reference evidence="10" key="1">
    <citation type="journal article" date="2020" name="Biotechnol. Biofuels">
        <title>New insights from the biogas microbiome by comprehensive genome-resolved metagenomics of nearly 1600 species originating from multiple anaerobic digesters.</title>
        <authorList>
            <person name="Campanaro S."/>
            <person name="Treu L."/>
            <person name="Rodriguez-R L.M."/>
            <person name="Kovalovszki A."/>
            <person name="Ziels R.M."/>
            <person name="Maus I."/>
            <person name="Zhu X."/>
            <person name="Kougias P.G."/>
            <person name="Basile A."/>
            <person name="Luo G."/>
            <person name="Schluter A."/>
            <person name="Konstantinidis K.T."/>
            <person name="Angelidaki I."/>
        </authorList>
    </citation>
    <scope>NUCLEOTIDE SEQUENCE</scope>
    <source>
        <strain evidence="10">AS06rmzACSIP_7</strain>
    </source>
</reference>
<comment type="cofactor">
    <cofactor evidence="2">
        <name>[4Fe-4S] cluster</name>
        <dbReference type="ChEBI" id="CHEBI:49883"/>
    </cofactor>
</comment>
<dbReference type="PANTHER" id="PTHR42917">
    <property type="entry name" value="2,4-DIENOYL-COA REDUCTASE"/>
    <property type="match status" value="1"/>
</dbReference>
<evidence type="ECO:0000256" key="7">
    <source>
        <dbReference type="ARBA" id="ARBA00023004"/>
    </source>
</evidence>
<dbReference type="GO" id="GO:0051536">
    <property type="term" value="F:iron-sulfur cluster binding"/>
    <property type="evidence" value="ECO:0007669"/>
    <property type="project" value="UniProtKB-KW"/>
</dbReference>
<proteinExistence type="predicted"/>
<comment type="cofactor">
    <cofactor evidence="1">
        <name>FMN</name>
        <dbReference type="ChEBI" id="CHEBI:58210"/>
    </cofactor>
</comment>
<organism evidence="10 11">
    <name type="scientific">Syntrophorhabdus aromaticivorans</name>
    <dbReference type="NCBI Taxonomy" id="328301"/>
    <lineage>
        <taxon>Bacteria</taxon>
        <taxon>Pseudomonadati</taxon>
        <taxon>Thermodesulfobacteriota</taxon>
        <taxon>Syntrophorhabdia</taxon>
        <taxon>Syntrophorhabdales</taxon>
        <taxon>Syntrophorhabdaceae</taxon>
        <taxon>Syntrophorhabdus</taxon>
    </lineage>
</organism>
<evidence type="ECO:0000256" key="3">
    <source>
        <dbReference type="ARBA" id="ARBA00022630"/>
    </source>
</evidence>
<keyword evidence="7" id="KW-0408">Iron</keyword>
<evidence type="ECO:0000256" key="6">
    <source>
        <dbReference type="ARBA" id="ARBA00023002"/>
    </source>
</evidence>
<keyword evidence="6" id="KW-0560">Oxidoreductase</keyword>
<dbReference type="SUPFAM" id="SSF51395">
    <property type="entry name" value="FMN-linked oxidoreductases"/>
    <property type="match status" value="1"/>
</dbReference>
<dbReference type="GO" id="GO:0046872">
    <property type="term" value="F:metal ion binding"/>
    <property type="evidence" value="ECO:0007669"/>
    <property type="project" value="UniProtKB-KW"/>
</dbReference>
<dbReference type="InterPro" id="IPR013785">
    <property type="entry name" value="Aldolase_TIM"/>
</dbReference>
<evidence type="ECO:0000256" key="8">
    <source>
        <dbReference type="ARBA" id="ARBA00023014"/>
    </source>
</evidence>
<dbReference type="GO" id="GO:0010181">
    <property type="term" value="F:FMN binding"/>
    <property type="evidence" value="ECO:0007669"/>
    <property type="project" value="InterPro"/>
</dbReference>
<name>A0A971M6U7_9BACT</name>
<evidence type="ECO:0000313" key="11">
    <source>
        <dbReference type="Proteomes" id="UP000777265"/>
    </source>
</evidence>
<keyword evidence="5" id="KW-0479">Metal-binding</keyword>
<evidence type="ECO:0000256" key="1">
    <source>
        <dbReference type="ARBA" id="ARBA00001917"/>
    </source>
</evidence>
<sequence>MERESILFTPFGIGGLTLSNRIIMAPTYLGYGHNDGTVSDLLLEHYKTMAASGAALIVVENTGIHPSGLGAPSMLRIDDDRYLKGLAGPAKVIRAEGALAFIQINHAGRYAFIPERMAPSPVPIGKATPREMTLEDIEHATAWFARAAARAQSAGFDGVELHGGTGYLLSQFLSPRTNRRTDGYGGTPQNRMRFPLEVVDAVMAAVGKGFPVGYRFIAEEFFPEGLHTDEAIPFAKELAKKGIAYLSVMVGTHESFALEPYATMEKDEGYMAGHAATIKKAVPTTPVITAGRIQSPATARAILEAGKADLIGLARVLFADPLWPKKARGLVSAPIVPCSPSCSLCTRRVMTGKPPFCSQWDKERRQAFLGRIGETGSPEL</sequence>
<comment type="caution">
    <text evidence="10">The sequence shown here is derived from an EMBL/GenBank/DDBJ whole genome shotgun (WGS) entry which is preliminary data.</text>
</comment>
<dbReference type="EMBL" id="JAAYEE010000224">
    <property type="protein sequence ID" value="NLW36246.1"/>
    <property type="molecule type" value="Genomic_DNA"/>
</dbReference>
<dbReference type="Pfam" id="PF00724">
    <property type="entry name" value="Oxidored_FMN"/>
    <property type="match status" value="1"/>
</dbReference>
<evidence type="ECO:0000256" key="5">
    <source>
        <dbReference type="ARBA" id="ARBA00022723"/>
    </source>
</evidence>
<keyword evidence="4" id="KW-0288">FMN</keyword>
<gene>
    <name evidence="10" type="ORF">GXY80_12335</name>
</gene>
<keyword evidence="8" id="KW-0411">Iron-sulfur</keyword>
<dbReference type="Gene3D" id="3.20.20.70">
    <property type="entry name" value="Aldolase class I"/>
    <property type="match status" value="1"/>
</dbReference>
<evidence type="ECO:0000313" key="10">
    <source>
        <dbReference type="EMBL" id="NLW36246.1"/>
    </source>
</evidence>
<dbReference type="PANTHER" id="PTHR42917:SF2">
    <property type="entry name" value="2,4-DIENOYL-COA REDUCTASE [(2E)-ENOYL-COA-PRODUCING]"/>
    <property type="match status" value="1"/>
</dbReference>
<dbReference type="AlphaFoldDB" id="A0A971M6U7"/>
<reference evidence="10" key="2">
    <citation type="submission" date="2020-01" db="EMBL/GenBank/DDBJ databases">
        <authorList>
            <person name="Campanaro S."/>
        </authorList>
    </citation>
    <scope>NUCLEOTIDE SEQUENCE</scope>
    <source>
        <strain evidence="10">AS06rmzACSIP_7</strain>
    </source>
</reference>
<dbReference type="Proteomes" id="UP000777265">
    <property type="component" value="Unassembled WGS sequence"/>
</dbReference>
<protein>
    <submittedName>
        <fullName evidence="10">NADH:flavin oxidoreductase</fullName>
    </submittedName>
</protein>
<dbReference type="InterPro" id="IPR051793">
    <property type="entry name" value="NADH:flavin_oxidoreductase"/>
</dbReference>
<evidence type="ECO:0000259" key="9">
    <source>
        <dbReference type="Pfam" id="PF00724"/>
    </source>
</evidence>
<dbReference type="GO" id="GO:0016491">
    <property type="term" value="F:oxidoreductase activity"/>
    <property type="evidence" value="ECO:0007669"/>
    <property type="project" value="UniProtKB-KW"/>
</dbReference>
<evidence type="ECO:0000256" key="2">
    <source>
        <dbReference type="ARBA" id="ARBA00001966"/>
    </source>
</evidence>
<evidence type="ECO:0000256" key="4">
    <source>
        <dbReference type="ARBA" id="ARBA00022643"/>
    </source>
</evidence>
<accession>A0A971M6U7</accession>
<dbReference type="CDD" id="cd02803">
    <property type="entry name" value="OYE_like_FMN_family"/>
    <property type="match status" value="1"/>
</dbReference>